<dbReference type="EMBL" id="JAUJEA010000002">
    <property type="protein sequence ID" value="MDN5201040.1"/>
    <property type="molecule type" value="Genomic_DNA"/>
</dbReference>
<keyword evidence="2" id="KW-1185">Reference proteome</keyword>
<proteinExistence type="predicted"/>
<accession>A0ABT8KK03</accession>
<reference evidence="1" key="1">
    <citation type="submission" date="2023-06" db="EMBL/GenBank/DDBJ databases">
        <title>Genomic of Parafulvivirga corallium.</title>
        <authorList>
            <person name="Wang G."/>
        </authorList>
    </citation>
    <scope>NUCLEOTIDE SEQUENCE</scope>
    <source>
        <strain evidence="1">BMA10</strain>
    </source>
</reference>
<gene>
    <name evidence="1" type="ORF">QQ008_06700</name>
</gene>
<organism evidence="1 2">
    <name type="scientific">Splendidivirga corallicola</name>
    <dbReference type="NCBI Taxonomy" id="3051826"/>
    <lineage>
        <taxon>Bacteria</taxon>
        <taxon>Pseudomonadati</taxon>
        <taxon>Bacteroidota</taxon>
        <taxon>Cytophagia</taxon>
        <taxon>Cytophagales</taxon>
        <taxon>Splendidivirgaceae</taxon>
        <taxon>Splendidivirga</taxon>
    </lineage>
</organism>
<protein>
    <recommendedName>
        <fullName evidence="3">SRPBCC family protein</fullName>
    </recommendedName>
</protein>
<dbReference type="InterPro" id="IPR023393">
    <property type="entry name" value="START-like_dom_sf"/>
</dbReference>
<name>A0ABT8KK03_9BACT</name>
<dbReference type="Proteomes" id="UP001172082">
    <property type="component" value="Unassembled WGS sequence"/>
</dbReference>
<dbReference type="Gene3D" id="3.30.530.20">
    <property type="match status" value="1"/>
</dbReference>
<evidence type="ECO:0000313" key="1">
    <source>
        <dbReference type="EMBL" id="MDN5201040.1"/>
    </source>
</evidence>
<sequence>MQVIEEIEINKNCHEVAHYAMEPNNDPIWISGISKVELLTERPIGIGTQVQRIAHFLGKQIDYILEVIEFRENELMVMKSIKSPFPMKVTYQFNNLGDKTQAQITIEGDSKGFYKIANFLMKPKVSSSLKNDLKNLKEIMESN</sequence>
<dbReference type="SUPFAM" id="SSF55961">
    <property type="entry name" value="Bet v1-like"/>
    <property type="match status" value="1"/>
</dbReference>
<evidence type="ECO:0008006" key="3">
    <source>
        <dbReference type="Google" id="ProtNLM"/>
    </source>
</evidence>
<comment type="caution">
    <text evidence="1">The sequence shown here is derived from an EMBL/GenBank/DDBJ whole genome shotgun (WGS) entry which is preliminary data.</text>
</comment>
<dbReference type="RefSeq" id="WP_346751068.1">
    <property type="nucleotide sequence ID" value="NZ_JAUJEA010000002.1"/>
</dbReference>
<evidence type="ECO:0000313" key="2">
    <source>
        <dbReference type="Proteomes" id="UP001172082"/>
    </source>
</evidence>